<dbReference type="EMBL" id="MH460829">
    <property type="protein sequence ID" value="AXF40722.1"/>
    <property type="molecule type" value="Genomic_DNA"/>
</dbReference>
<protein>
    <submittedName>
        <fullName evidence="1">Tail completion and sheath stabilizer protein</fullName>
    </submittedName>
</protein>
<name>A0A345AUY9_9CAUD</name>
<organism evidence="1 2">
    <name type="scientific">Acinetobacter phage vB_ApiM_fHyAci03</name>
    <dbReference type="NCBI Taxonomy" id="2269366"/>
    <lineage>
        <taxon>Viruses</taxon>
        <taxon>Duplodnaviria</taxon>
        <taxon>Heunggongvirae</taxon>
        <taxon>Uroviricota</taxon>
        <taxon>Caudoviricetes</taxon>
        <taxon>Pantevenvirales</taxon>
        <taxon>Straboviridae</taxon>
        <taxon>Twarogvirinae</taxon>
        <taxon>Lazarusvirus</taxon>
        <taxon>Lazarusvirus fhyacithree</taxon>
    </lineage>
</organism>
<evidence type="ECO:0000313" key="1">
    <source>
        <dbReference type="EMBL" id="AXF40722.1"/>
    </source>
</evidence>
<evidence type="ECO:0000313" key="2">
    <source>
        <dbReference type="Proteomes" id="UP000255697"/>
    </source>
</evidence>
<gene>
    <name evidence="1" type="ORF">Ac3_161</name>
</gene>
<proteinExistence type="predicted"/>
<reference evidence="2" key="1">
    <citation type="submission" date="2018-06" db="EMBL/GenBank/DDBJ databases">
        <title>Whole genome analysis of phage vB_ApiM_fHyAci03 infecting Acinetobacter pittii.</title>
        <authorList>
            <person name="Kiljunen S."/>
            <person name="Wicklund A."/>
            <person name="Skurnik M."/>
        </authorList>
    </citation>
    <scope>NUCLEOTIDE SEQUENCE [LARGE SCALE GENOMIC DNA]</scope>
</reference>
<sequence>MTLQFNQTNITNFVLDIPDAKITDAFKLNVQSALIPGISIPTVNMALGNKGLGRANRPGSTFEFEPLVCRVLIDENLDAWTDIYTWMLSINNYLTHDNNGANPGVLPEFITLHILSNDKTTPLMSIHYHDAWPQVIGDLEFNYTEESDPAIFANVTFQYSYFTVEKNGVIIETRKSISDMLMNGKREIL</sequence>
<dbReference type="Proteomes" id="UP000255697">
    <property type="component" value="Segment"/>
</dbReference>
<accession>A0A345AUY9</accession>
<keyword evidence="2" id="KW-1185">Reference proteome</keyword>